<dbReference type="FunFam" id="2.130.10.10:FF:002630">
    <property type="entry name" value="Autophagy-related protein 18b"/>
    <property type="match status" value="1"/>
</dbReference>
<dbReference type="EMBL" id="JARBHA010000011">
    <property type="protein sequence ID" value="KAJ9689106.1"/>
    <property type="molecule type" value="Genomic_DNA"/>
</dbReference>
<protein>
    <recommendedName>
        <fullName evidence="7">Autophagy-related protein 18b</fullName>
    </recommendedName>
</protein>
<accession>A0AA38ZHD4</accession>
<gene>
    <name evidence="5" type="ORF">PVL29_014650</name>
</gene>
<sequence>MANHSSSYPILCASFNQDTSYFAIGTRDGFKVFDSETGTLCYERAIGGFIIVEMLFSSSLLAIVGAGEQPSLSPRRLCLFNTTTGAALRELNFLTSVLAIRLNRKRLVVVLQEKTYIYDLNSLSILDTIDTVPNSKGLCAFSPSLDGCFLALPASTTRGSVLVYNVMELHSHCEIDAHRSPLAAIVFSPNGMYIATASEQGTLIRVHLISEATKSYSFRRGAYPSTIFSLSFGPSTQFPDVLVATSSSGSVHAFSLGLGMNQRSRRSSSFFGSIIPDSVNDVLDPAHHVLHNVVPAGVKSYAVIRKVDRVPDTSTSESVAYRATVSIITYSGSFQEYTLIINQKNESSWRLERRFNLLTAISDNIISS</sequence>
<comment type="caution">
    <text evidence="5">The sequence shown here is derived from an EMBL/GenBank/DDBJ whole genome shotgun (WGS) entry which is preliminary data.</text>
</comment>
<dbReference type="PANTHER" id="PTHR11227">
    <property type="entry name" value="WD-REPEAT PROTEIN INTERACTING WITH PHOSPHOINOSIDES WIPI -RELATED"/>
    <property type="match status" value="1"/>
</dbReference>
<dbReference type="InterPro" id="IPR048720">
    <property type="entry name" value="PROPPIN"/>
</dbReference>
<dbReference type="SMART" id="SM00320">
    <property type="entry name" value="WD40"/>
    <property type="match status" value="3"/>
</dbReference>
<comment type="similarity">
    <text evidence="4">Belongs to the WD repeat PROPPIN family.</text>
</comment>
<dbReference type="Pfam" id="PF21032">
    <property type="entry name" value="PROPPIN"/>
    <property type="match status" value="1"/>
</dbReference>
<evidence type="ECO:0008006" key="7">
    <source>
        <dbReference type="Google" id="ProtNLM"/>
    </source>
</evidence>
<name>A0AA38ZHD4_VITRO</name>
<dbReference type="AlphaFoldDB" id="A0AA38ZHD4"/>
<organism evidence="5 6">
    <name type="scientific">Vitis rotundifolia</name>
    <name type="common">Muscadine grape</name>
    <dbReference type="NCBI Taxonomy" id="103349"/>
    <lineage>
        <taxon>Eukaryota</taxon>
        <taxon>Viridiplantae</taxon>
        <taxon>Streptophyta</taxon>
        <taxon>Embryophyta</taxon>
        <taxon>Tracheophyta</taxon>
        <taxon>Spermatophyta</taxon>
        <taxon>Magnoliopsida</taxon>
        <taxon>eudicotyledons</taxon>
        <taxon>Gunneridae</taxon>
        <taxon>Pentapetalae</taxon>
        <taxon>rosids</taxon>
        <taxon>Vitales</taxon>
        <taxon>Vitaceae</taxon>
        <taxon>Viteae</taxon>
        <taxon>Vitis</taxon>
    </lineage>
</organism>
<evidence type="ECO:0000313" key="6">
    <source>
        <dbReference type="Proteomes" id="UP001168098"/>
    </source>
</evidence>
<dbReference type="InterPro" id="IPR015943">
    <property type="entry name" value="WD40/YVTN_repeat-like_dom_sf"/>
</dbReference>
<proteinExistence type="inferred from homology"/>
<evidence type="ECO:0000256" key="1">
    <source>
        <dbReference type="ARBA" id="ARBA00004623"/>
    </source>
</evidence>
<keyword evidence="3" id="KW-0677">Repeat</keyword>
<keyword evidence="2" id="KW-0853">WD repeat</keyword>
<dbReference type="Gene3D" id="2.130.10.10">
    <property type="entry name" value="YVTN repeat-like/Quinoprotein amine dehydrogenase"/>
    <property type="match status" value="2"/>
</dbReference>
<dbReference type="Proteomes" id="UP001168098">
    <property type="component" value="Unassembled WGS sequence"/>
</dbReference>
<evidence type="ECO:0000256" key="3">
    <source>
        <dbReference type="ARBA" id="ARBA00022737"/>
    </source>
</evidence>
<dbReference type="GO" id="GO:0034045">
    <property type="term" value="C:phagophore assembly site membrane"/>
    <property type="evidence" value="ECO:0007669"/>
    <property type="project" value="UniProtKB-SubCell"/>
</dbReference>
<keyword evidence="6" id="KW-1185">Reference proteome</keyword>
<comment type="subcellular location">
    <subcellularLocation>
        <location evidence="1">Preautophagosomal structure membrane</location>
        <topology evidence="1">Peripheral membrane protein</topology>
    </subcellularLocation>
</comment>
<dbReference type="InterPro" id="IPR001680">
    <property type="entry name" value="WD40_rpt"/>
</dbReference>
<dbReference type="InterPro" id="IPR036322">
    <property type="entry name" value="WD40_repeat_dom_sf"/>
</dbReference>
<reference evidence="5 6" key="1">
    <citation type="journal article" date="2023" name="BMC Biotechnol.">
        <title>Vitis rotundifolia cv Carlos genome sequencing.</title>
        <authorList>
            <person name="Huff M."/>
            <person name="Hulse-Kemp A."/>
            <person name="Scheffler B."/>
            <person name="Youngblood R."/>
            <person name="Simpson S."/>
            <person name="Babiker E."/>
            <person name="Staton M."/>
        </authorList>
    </citation>
    <scope>NUCLEOTIDE SEQUENCE [LARGE SCALE GENOMIC DNA]</scope>
    <source>
        <tissue evidence="5">Leaf</tissue>
    </source>
</reference>
<evidence type="ECO:0000256" key="4">
    <source>
        <dbReference type="ARBA" id="ARBA00025740"/>
    </source>
</evidence>
<evidence type="ECO:0000313" key="5">
    <source>
        <dbReference type="EMBL" id="KAJ9689106.1"/>
    </source>
</evidence>
<evidence type="ECO:0000256" key="2">
    <source>
        <dbReference type="ARBA" id="ARBA00022574"/>
    </source>
</evidence>
<dbReference type="SUPFAM" id="SSF50978">
    <property type="entry name" value="WD40 repeat-like"/>
    <property type="match status" value="1"/>
</dbReference>